<evidence type="ECO:0000259" key="17">
    <source>
        <dbReference type="PROSITE" id="PS50089"/>
    </source>
</evidence>
<comment type="similarity">
    <text evidence="4 14">Belongs to the BRE1 family.</text>
</comment>
<dbReference type="EC" id="2.3.2.27" evidence="14"/>
<dbReference type="PANTHER" id="PTHR23163">
    <property type="entry name" value="RING FINGER PROTEIN-RELATED"/>
    <property type="match status" value="1"/>
</dbReference>
<dbReference type="GO" id="GO:0061630">
    <property type="term" value="F:ubiquitin protein ligase activity"/>
    <property type="evidence" value="ECO:0007669"/>
    <property type="project" value="UniProtKB-EC"/>
</dbReference>
<dbReference type="InterPro" id="IPR013083">
    <property type="entry name" value="Znf_RING/FYVE/PHD"/>
</dbReference>
<evidence type="ECO:0000313" key="18">
    <source>
        <dbReference type="EMBL" id="CAE0607595.1"/>
    </source>
</evidence>
<comment type="subcellular location">
    <subcellularLocation>
        <location evidence="2 14">Nucleus</location>
    </subcellularLocation>
</comment>
<reference evidence="19" key="1">
    <citation type="submission" date="2021-01" db="EMBL/GenBank/DDBJ databases">
        <authorList>
            <person name="Corre E."/>
            <person name="Pelletier E."/>
            <person name="Niang G."/>
            <person name="Scheremetjew M."/>
            <person name="Finn R."/>
            <person name="Kale V."/>
            <person name="Holt S."/>
            <person name="Cochrane G."/>
            <person name="Meng A."/>
            <person name="Brown T."/>
            <person name="Cohen L."/>
        </authorList>
    </citation>
    <scope>NUCLEOTIDE SEQUENCE</scope>
    <source>
        <strain evidence="19">CCMP1897</strain>
    </source>
</reference>
<dbReference type="AlphaFoldDB" id="A0A6U9PYA1"/>
<dbReference type="Gene3D" id="3.30.40.10">
    <property type="entry name" value="Zinc/RING finger domain, C3HC4 (zinc finger)"/>
    <property type="match status" value="1"/>
</dbReference>
<keyword evidence="11 14" id="KW-0175">Coiled coil</keyword>
<dbReference type="GO" id="GO:0016567">
    <property type="term" value="P:protein ubiquitination"/>
    <property type="evidence" value="ECO:0007669"/>
    <property type="project" value="UniProtKB-UniRule"/>
</dbReference>
<dbReference type="SUPFAM" id="SSF57850">
    <property type="entry name" value="RING/U-box"/>
    <property type="match status" value="1"/>
</dbReference>
<feature type="domain" description="RING-type" evidence="17">
    <location>
        <begin position="694"/>
        <end position="732"/>
    </location>
</feature>
<evidence type="ECO:0000256" key="12">
    <source>
        <dbReference type="ARBA" id="ARBA00023242"/>
    </source>
</evidence>
<feature type="region of interest" description="Disordered" evidence="16">
    <location>
        <begin position="208"/>
        <end position="240"/>
    </location>
</feature>
<evidence type="ECO:0000313" key="19">
    <source>
        <dbReference type="EMBL" id="CAE0607596.1"/>
    </source>
</evidence>
<evidence type="ECO:0000256" key="3">
    <source>
        <dbReference type="ARBA" id="ARBA00004906"/>
    </source>
</evidence>
<evidence type="ECO:0000256" key="11">
    <source>
        <dbReference type="ARBA" id="ARBA00023054"/>
    </source>
</evidence>
<feature type="region of interest" description="Disordered" evidence="16">
    <location>
        <begin position="628"/>
        <end position="648"/>
    </location>
</feature>
<proteinExistence type="inferred from homology"/>
<evidence type="ECO:0000256" key="1">
    <source>
        <dbReference type="ARBA" id="ARBA00000900"/>
    </source>
</evidence>
<dbReference type="GO" id="GO:0033503">
    <property type="term" value="C:HULC complex"/>
    <property type="evidence" value="ECO:0007669"/>
    <property type="project" value="TreeGrafter"/>
</dbReference>
<keyword evidence="9 14" id="KW-0862">Zinc</keyword>
<dbReference type="GO" id="GO:0006325">
    <property type="term" value="P:chromatin organization"/>
    <property type="evidence" value="ECO:0007669"/>
    <property type="project" value="UniProtKB-KW"/>
</dbReference>
<evidence type="ECO:0000256" key="13">
    <source>
        <dbReference type="PROSITE-ProRule" id="PRU00175"/>
    </source>
</evidence>
<dbReference type="PROSITE" id="PS50089">
    <property type="entry name" value="ZF_RING_2"/>
    <property type="match status" value="1"/>
</dbReference>
<evidence type="ECO:0000256" key="4">
    <source>
        <dbReference type="ARBA" id="ARBA00005555"/>
    </source>
</evidence>
<gene>
    <name evidence="18" type="ORF">PSAL00342_LOCUS1412</name>
    <name evidence="19" type="ORF">PSAL00342_LOCUS1413</name>
</gene>
<feature type="coiled-coil region" evidence="15">
    <location>
        <begin position="1"/>
        <end position="42"/>
    </location>
</feature>
<organism evidence="19">
    <name type="scientific">Picocystis salinarum</name>
    <dbReference type="NCBI Taxonomy" id="88271"/>
    <lineage>
        <taxon>Eukaryota</taxon>
        <taxon>Viridiplantae</taxon>
        <taxon>Chlorophyta</taxon>
        <taxon>Picocystophyceae</taxon>
        <taxon>Picocystales</taxon>
        <taxon>Picocystaceae</taxon>
        <taxon>Picocystis</taxon>
    </lineage>
</organism>
<dbReference type="InterPro" id="IPR018957">
    <property type="entry name" value="Znf_C3HC4_RING-type"/>
</dbReference>
<dbReference type="PANTHER" id="PTHR23163:SF0">
    <property type="entry name" value="E3 UBIQUITIN-PROTEIN LIGASE BRE1"/>
    <property type="match status" value="1"/>
</dbReference>
<dbReference type="CDD" id="cd16499">
    <property type="entry name" value="RING-HC_Bre1-like"/>
    <property type="match status" value="1"/>
</dbReference>
<dbReference type="SMART" id="SM00184">
    <property type="entry name" value="RING"/>
    <property type="match status" value="1"/>
</dbReference>
<evidence type="ECO:0000256" key="6">
    <source>
        <dbReference type="ARBA" id="ARBA00022723"/>
    </source>
</evidence>
<dbReference type="InterPro" id="IPR017907">
    <property type="entry name" value="Znf_RING_CS"/>
</dbReference>
<dbReference type="InterPro" id="IPR013956">
    <property type="entry name" value="E3_ubiquit_lig_Bre1"/>
</dbReference>
<keyword evidence="8 14" id="KW-0833">Ubl conjugation pathway</keyword>
<evidence type="ECO:0000256" key="8">
    <source>
        <dbReference type="ARBA" id="ARBA00022786"/>
    </source>
</evidence>
<dbReference type="PROSITE" id="PS00518">
    <property type="entry name" value="ZF_RING_1"/>
    <property type="match status" value="1"/>
</dbReference>
<evidence type="ECO:0000256" key="14">
    <source>
        <dbReference type="RuleBase" id="RU365038"/>
    </source>
</evidence>
<feature type="compositionally biased region" description="Basic and acidic residues" evidence="16">
    <location>
        <begin position="216"/>
        <end position="233"/>
    </location>
</feature>
<comment type="catalytic activity">
    <reaction evidence="1 14">
        <text>S-ubiquitinyl-[E2 ubiquitin-conjugating enzyme]-L-cysteine + [acceptor protein]-L-lysine = [E2 ubiquitin-conjugating enzyme]-L-cysteine + N(6)-ubiquitinyl-[acceptor protein]-L-lysine.</text>
        <dbReference type="EC" id="2.3.2.27"/>
    </reaction>
</comment>
<keyword evidence="5 14" id="KW-0808">Transferase</keyword>
<evidence type="ECO:0000256" key="9">
    <source>
        <dbReference type="ARBA" id="ARBA00022833"/>
    </source>
</evidence>
<keyword evidence="10 14" id="KW-0156">Chromatin regulator</keyword>
<comment type="pathway">
    <text evidence="3 14">Protein modification; protein ubiquitination.</text>
</comment>
<dbReference type="UniPathway" id="UPA00143"/>
<feature type="region of interest" description="Disordered" evidence="16">
    <location>
        <begin position="564"/>
        <end position="583"/>
    </location>
</feature>
<protein>
    <recommendedName>
        <fullName evidence="14">E3 ubiquitin protein ligase</fullName>
        <ecNumber evidence="14">2.3.2.27</ecNumber>
    </recommendedName>
</protein>
<evidence type="ECO:0000256" key="15">
    <source>
        <dbReference type="SAM" id="Coils"/>
    </source>
</evidence>
<name>A0A6U9PYA1_9CHLO</name>
<evidence type="ECO:0000256" key="7">
    <source>
        <dbReference type="ARBA" id="ARBA00022771"/>
    </source>
</evidence>
<evidence type="ECO:0000256" key="16">
    <source>
        <dbReference type="SAM" id="MobiDB-lite"/>
    </source>
</evidence>
<keyword evidence="6 14" id="KW-0479">Metal-binding</keyword>
<evidence type="ECO:0000256" key="10">
    <source>
        <dbReference type="ARBA" id="ARBA00022853"/>
    </source>
</evidence>
<accession>A0A6U9PYA1</accession>
<dbReference type="EMBL" id="HBIS01001602">
    <property type="protein sequence ID" value="CAE0607595.1"/>
    <property type="molecule type" value="Transcribed_RNA"/>
</dbReference>
<keyword evidence="12 14" id="KW-0539">Nucleus</keyword>
<dbReference type="EMBL" id="HBIS01001603">
    <property type="protein sequence ID" value="CAE0607596.1"/>
    <property type="molecule type" value="Transcribed_RNA"/>
</dbReference>
<feature type="coiled-coil region" evidence="15">
    <location>
        <begin position="247"/>
        <end position="288"/>
    </location>
</feature>
<dbReference type="GO" id="GO:0005634">
    <property type="term" value="C:nucleus"/>
    <property type="evidence" value="ECO:0007669"/>
    <property type="project" value="UniProtKB-SubCell"/>
</dbReference>
<evidence type="ECO:0000256" key="2">
    <source>
        <dbReference type="ARBA" id="ARBA00004123"/>
    </source>
</evidence>
<dbReference type="GO" id="GO:0008270">
    <property type="term" value="F:zinc ion binding"/>
    <property type="evidence" value="ECO:0007669"/>
    <property type="project" value="UniProtKB-KW"/>
</dbReference>
<dbReference type="InterPro" id="IPR001841">
    <property type="entry name" value="Znf_RING"/>
</dbReference>
<keyword evidence="7 13" id="KW-0863">Zinc-finger</keyword>
<dbReference type="Pfam" id="PF00097">
    <property type="entry name" value="zf-C3HC4"/>
    <property type="match status" value="1"/>
</dbReference>
<sequence length="747" mass="85091">MEMLELQNQKLAAQLAQRRAEVQDLERHLERTKRSAEARQRLAMAVKRRWMQLHEDLEVLAVQCGLPQARRDVQVDENDPFLTLLKDDAHHVERENVAQEGDGALEGPPTTDETLRELEKKTKETFSAVLRALLSRTEASHASQDVEDVRANAVAMAEKHRQAAAESRKEREKRREVEEALVLAQQEHRDLQNTLEDARNELASVRRKLASVETSTKSDRAASSRGDEVRKATDGNTTSDVDVTKVQAAFEEEKAALEKHLETLRKEADNALLEKTKTSEELHEYQAKYAAAERYSREDRMRLQTRLDAVIAERDHLAKTAHSLRMERDKWMVDKMKRSSSRDALFDMESKIKWLEEELRVARISRPKAYEKAEQDLLQNVVRVIKLSRQELEALTQNLGKAGADVGTAGKRKREGAELDTAMIRDGRLEQELVHSKQTIADLRERLRVVEEANTAARLGQEASKLDKEVKNLHTRVTELEDRLSQAEEARMAAEEERDAFAGELDGVAMALEDLSTQNKRLLEQLAASSEDQLQLQLASAKQVTELNQLQKTTEDMEEQFKVQAHEVQDSREKARRAESRLSEMQDRLANLNQRLSTMEEQRDRYRADNNTAAAELANLEEQYKVSKETADKLRTDQQAAERSAGKDRSRCAILESETNSLKAQVERLKGLIGKDISEVNDSQVKALRQILKCPVCSSRDKEVVITKCYHLFCHQCIQDNLDSRHRKCPGCGVGFGANDVKRVYLS</sequence>
<evidence type="ECO:0000256" key="5">
    <source>
        <dbReference type="ARBA" id="ARBA00022679"/>
    </source>
</evidence>